<protein>
    <submittedName>
        <fullName evidence="1">Uncharacterized protein</fullName>
    </submittedName>
</protein>
<keyword evidence="2" id="KW-1185">Reference proteome</keyword>
<dbReference type="AlphaFoldDB" id="A0A5B7D490"/>
<evidence type="ECO:0000313" key="1">
    <source>
        <dbReference type="EMBL" id="MPC16378.1"/>
    </source>
</evidence>
<proteinExistence type="predicted"/>
<reference evidence="1 2" key="1">
    <citation type="submission" date="2019-05" db="EMBL/GenBank/DDBJ databases">
        <title>Another draft genome of Portunus trituberculatus and its Hox gene families provides insights of decapod evolution.</title>
        <authorList>
            <person name="Jeong J.-H."/>
            <person name="Song I."/>
            <person name="Kim S."/>
            <person name="Choi T."/>
            <person name="Kim D."/>
            <person name="Ryu S."/>
            <person name="Kim W."/>
        </authorList>
    </citation>
    <scope>NUCLEOTIDE SEQUENCE [LARGE SCALE GENOMIC DNA]</scope>
    <source>
        <tissue evidence="1">Muscle</tissue>
    </source>
</reference>
<dbReference type="Proteomes" id="UP000324222">
    <property type="component" value="Unassembled WGS sequence"/>
</dbReference>
<accession>A0A5B7D490</accession>
<dbReference type="EMBL" id="VSRR010000501">
    <property type="protein sequence ID" value="MPC16378.1"/>
    <property type="molecule type" value="Genomic_DNA"/>
</dbReference>
<sequence>MCGGRNSQLVNHKYRQTVAEEHSGYKFRYQEFVVQSHQQNNLSVRVSGQHGGQLTSAQCLTLITATNPSGGGRGASTTLWTFTSYQGILFSQVKCSSVLKPHIPSPLVSGQDAEPLLGHLLLIGVLEAVWVSLGGDGTEIPLNLRLGGISCQLQHCRTEEEEEED</sequence>
<organism evidence="1 2">
    <name type="scientific">Portunus trituberculatus</name>
    <name type="common">Swimming crab</name>
    <name type="synonym">Neptunus trituberculatus</name>
    <dbReference type="NCBI Taxonomy" id="210409"/>
    <lineage>
        <taxon>Eukaryota</taxon>
        <taxon>Metazoa</taxon>
        <taxon>Ecdysozoa</taxon>
        <taxon>Arthropoda</taxon>
        <taxon>Crustacea</taxon>
        <taxon>Multicrustacea</taxon>
        <taxon>Malacostraca</taxon>
        <taxon>Eumalacostraca</taxon>
        <taxon>Eucarida</taxon>
        <taxon>Decapoda</taxon>
        <taxon>Pleocyemata</taxon>
        <taxon>Brachyura</taxon>
        <taxon>Eubrachyura</taxon>
        <taxon>Portunoidea</taxon>
        <taxon>Portunidae</taxon>
        <taxon>Portuninae</taxon>
        <taxon>Portunus</taxon>
    </lineage>
</organism>
<evidence type="ECO:0000313" key="2">
    <source>
        <dbReference type="Proteomes" id="UP000324222"/>
    </source>
</evidence>
<name>A0A5B7D490_PORTR</name>
<gene>
    <name evidence="1" type="ORF">E2C01_009202</name>
</gene>
<comment type="caution">
    <text evidence="1">The sequence shown here is derived from an EMBL/GenBank/DDBJ whole genome shotgun (WGS) entry which is preliminary data.</text>
</comment>